<dbReference type="HOGENOM" id="CLU_876909_0_0_14"/>
<keyword evidence="1" id="KW-0732">Signal</keyword>
<sequence length="320" mass="36557">MKKLLSTLGAMSLIVSGAAPVMAMTSNVEFARNIIQVSQFVDTSRYAVPGNWHQLIPGTYDETESFVNFVNDVKSQMKATGCDEAYILSGYIKFRVGAHQAKIKDLDKLEKLLNSDNYEIKKAYTVISNDPPKARYEFNYFADVVVDGEELTIDLSGYQGQKLDGMAISSNFTSSYSIELKDSSKKVTFKLQTELDATSHSTKFDEMVDWLNEVSEFIKDNKIEKDQFKTPKWAVSYPDTNDHWIVEDEGYSNWYWFQDQSNAGEYTNAYFTYESYDGVWSIKLQTKRGSTYSSSGFKYFTDTMPVGKIKTDFEVEIYKN</sequence>
<evidence type="ECO:0000313" key="2">
    <source>
        <dbReference type="EMBL" id="AHI53797.1"/>
    </source>
</evidence>
<gene>
    <name evidence="2" type="ORF">SSABA_v1c03880</name>
</gene>
<accession>W6A9U1</accession>
<keyword evidence="3" id="KW-1185">Reference proteome</keyword>
<dbReference type="KEGG" id="ssab:SSABA_v1c03880"/>
<reference evidence="2 3" key="1">
    <citation type="journal article" date="2014" name="Genome Biol. Evol.">
        <title>Molecular evolution of the substrate utilization strategies and putative virulence factors in mosquito-associated Spiroplasma species.</title>
        <authorList>
            <person name="Chang T.H."/>
            <person name="Lo W.S."/>
            <person name="Ku C."/>
            <person name="Chen L.L."/>
            <person name="Kuo C.H."/>
        </authorList>
    </citation>
    <scope>NUCLEOTIDE SEQUENCE [LARGE SCALE GENOMIC DNA]</scope>
    <source>
        <strain evidence="2">Ar-1343</strain>
    </source>
</reference>
<organism evidence="2 3">
    <name type="scientific">Spiroplasma sabaudiense Ar-1343</name>
    <dbReference type="NCBI Taxonomy" id="1276257"/>
    <lineage>
        <taxon>Bacteria</taxon>
        <taxon>Bacillati</taxon>
        <taxon>Mycoplasmatota</taxon>
        <taxon>Mollicutes</taxon>
        <taxon>Entomoplasmatales</taxon>
        <taxon>Spiroplasmataceae</taxon>
        <taxon>Spiroplasma</taxon>
    </lineage>
</organism>
<dbReference type="PATRIC" id="fig|1276257.3.peg.397"/>
<feature type="signal peptide" evidence="1">
    <location>
        <begin position="1"/>
        <end position="23"/>
    </location>
</feature>
<proteinExistence type="predicted"/>
<dbReference type="OrthoDB" id="390928at2"/>
<dbReference type="EMBL" id="CP006934">
    <property type="protein sequence ID" value="AHI53797.1"/>
    <property type="molecule type" value="Genomic_DNA"/>
</dbReference>
<feature type="chain" id="PRO_5004875707" evidence="1">
    <location>
        <begin position="24"/>
        <end position="320"/>
    </location>
</feature>
<evidence type="ECO:0000256" key="1">
    <source>
        <dbReference type="SAM" id="SignalP"/>
    </source>
</evidence>
<protein>
    <submittedName>
        <fullName evidence="2">Uncharacterized protein</fullName>
    </submittedName>
</protein>
<name>W6A9U1_9MOLU</name>
<dbReference type="AlphaFoldDB" id="W6A9U1"/>
<evidence type="ECO:0000313" key="3">
    <source>
        <dbReference type="Proteomes" id="UP000019265"/>
    </source>
</evidence>
<dbReference type="Proteomes" id="UP000019265">
    <property type="component" value="Chromosome"/>
</dbReference>
<dbReference type="RefSeq" id="WP_025250934.1">
    <property type="nucleotide sequence ID" value="NZ_CP006934.1"/>
</dbReference>